<comment type="pathway">
    <text evidence="1 12">Amino-acid biosynthesis; L-isoleucine biosynthesis; L-isoleucine from 2-oxobutanoate: step 1/4.</text>
</comment>
<feature type="domain" description="Thiamine pyrophosphate enzyme N-terminal TPP-binding" evidence="15">
    <location>
        <begin position="6"/>
        <end position="121"/>
    </location>
</feature>
<comment type="pathway">
    <text evidence="2 12">Amino-acid biosynthesis; L-valine biosynthesis; L-valine from pyruvate: step 1/4.</text>
</comment>
<organism evidence="16 17">
    <name type="scientific">Chloroflexus aggregans (strain MD-66 / DSM 9485)</name>
    <dbReference type="NCBI Taxonomy" id="326427"/>
    <lineage>
        <taxon>Bacteria</taxon>
        <taxon>Bacillati</taxon>
        <taxon>Chloroflexota</taxon>
        <taxon>Chloroflexia</taxon>
        <taxon>Chloroflexales</taxon>
        <taxon>Chloroflexineae</taxon>
        <taxon>Chloroflexaceae</taxon>
        <taxon>Chloroflexus</taxon>
    </lineage>
</organism>
<evidence type="ECO:0000256" key="5">
    <source>
        <dbReference type="ARBA" id="ARBA00022605"/>
    </source>
</evidence>
<dbReference type="UniPathway" id="UPA00049">
    <property type="reaction ID" value="UER00059"/>
</dbReference>
<dbReference type="GO" id="GO:0009099">
    <property type="term" value="P:L-valine biosynthetic process"/>
    <property type="evidence" value="ECO:0007669"/>
    <property type="project" value="UniProtKB-UniPathway"/>
</dbReference>
<dbReference type="InterPro" id="IPR011766">
    <property type="entry name" value="TPP_enzyme_TPP-bd"/>
</dbReference>
<dbReference type="GO" id="GO:0005948">
    <property type="term" value="C:acetolactate synthase complex"/>
    <property type="evidence" value="ECO:0007669"/>
    <property type="project" value="TreeGrafter"/>
</dbReference>
<dbReference type="PROSITE" id="PS00187">
    <property type="entry name" value="TPP_ENZYMES"/>
    <property type="match status" value="1"/>
</dbReference>
<evidence type="ECO:0000256" key="7">
    <source>
        <dbReference type="ARBA" id="ARBA00022723"/>
    </source>
</evidence>
<keyword evidence="10 12" id="KW-0100">Branched-chain amino acid biosynthesis</keyword>
<proteinExistence type="inferred from homology"/>
<evidence type="ECO:0000313" key="16">
    <source>
        <dbReference type="EMBL" id="ACL24148.1"/>
    </source>
</evidence>
<dbReference type="PANTHER" id="PTHR18968:SF13">
    <property type="entry name" value="ACETOLACTATE SYNTHASE CATALYTIC SUBUNIT, MITOCHONDRIAL"/>
    <property type="match status" value="1"/>
</dbReference>
<keyword evidence="8 12" id="KW-0460">Magnesium</keyword>
<dbReference type="Proteomes" id="UP000002508">
    <property type="component" value="Chromosome"/>
</dbReference>
<dbReference type="Gene3D" id="3.40.50.970">
    <property type="match status" value="2"/>
</dbReference>
<dbReference type="GO" id="GO:0030976">
    <property type="term" value="F:thiamine pyrophosphate binding"/>
    <property type="evidence" value="ECO:0007669"/>
    <property type="project" value="UniProtKB-UniRule"/>
</dbReference>
<evidence type="ECO:0000256" key="2">
    <source>
        <dbReference type="ARBA" id="ARBA00005025"/>
    </source>
</evidence>
<dbReference type="AlphaFoldDB" id="B8G7W9"/>
<dbReference type="InterPro" id="IPR029035">
    <property type="entry name" value="DHS-like_NAD/FAD-binding_dom"/>
</dbReference>
<feature type="domain" description="Thiamine pyrophosphate enzyme central" evidence="13">
    <location>
        <begin position="196"/>
        <end position="331"/>
    </location>
</feature>
<dbReference type="EMBL" id="CP001337">
    <property type="protein sequence ID" value="ACL24148.1"/>
    <property type="molecule type" value="Genomic_DNA"/>
</dbReference>
<evidence type="ECO:0000256" key="8">
    <source>
        <dbReference type="ARBA" id="ARBA00022842"/>
    </source>
</evidence>
<dbReference type="GO" id="GO:0009097">
    <property type="term" value="P:isoleucine biosynthetic process"/>
    <property type="evidence" value="ECO:0007669"/>
    <property type="project" value="UniProtKB-UniPathway"/>
</dbReference>
<dbReference type="Pfam" id="PF02775">
    <property type="entry name" value="TPP_enzyme_C"/>
    <property type="match status" value="1"/>
</dbReference>
<evidence type="ECO:0000256" key="6">
    <source>
        <dbReference type="ARBA" id="ARBA00022679"/>
    </source>
</evidence>
<dbReference type="FunFam" id="3.40.50.1220:FF:000008">
    <property type="entry name" value="Acetolactate synthase"/>
    <property type="match status" value="1"/>
</dbReference>
<keyword evidence="7 12" id="KW-0479">Metal-binding</keyword>
<dbReference type="InterPro" id="IPR039368">
    <property type="entry name" value="AHAS_TPP"/>
</dbReference>
<evidence type="ECO:0000256" key="4">
    <source>
        <dbReference type="ARBA" id="ARBA00013145"/>
    </source>
</evidence>
<dbReference type="GO" id="GO:0003984">
    <property type="term" value="F:acetolactate synthase activity"/>
    <property type="evidence" value="ECO:0007669"/>
    <property type="project" value="UniProtKB-EC"/>
</dbReference>
<dbReference type="GO" id="GO:0050660">
    <property type="term" value="F:flavin adenine dinucleotide binding"/>
    <property type="evidence" value="ECO:0007669"/>
    <property type="project" value="InterPro"/>
</dbReference>
<dbReference type="STRING" id="326427.Cagg_1240"/>
<evidence type="ECO:0000256" key="3">
    <source>
        <dbReference type="ARBA" id="ARBA00007812"/>
    </source>
</evidence>
<dbReference type="InterPro" id="IPR012846">
    <property type="entry name" value="Acetolactate_synth_lsu"/>
</dbReference>
<dbReference type="EC" id="2.2.1.6" evidence="4 12"/>
<dbReference type="InterPro" id="IPR000399">
    <property type="entry name" value="TPP-bd_CS"/>
</dbReference>
<dbReference type="InterPro" id="IPR012001">
    <property type="entry name" value="Thiamin_PyroP_enz_TPP-bd_dom"/>
</dbReference>
<dbReference type="KEGG" id="cag:Cagg_1240"/>
<dbReference type="UniPathway" id="UPA00047">
    <property type="reaction ID" value="UER00055"/>
</dbReference>
<evidence type="ECO:0000313" key="17">
    <source>
        <dbReference type="Proteomes" id="UP000002508"/>
    </source>
</evidence>
<dbReference type="eggNOG" id="COG0028">
    <property type="taxonomic scope" value="Bacteria"/>
</dbReference>
<dbReference type="InterPro" id="IPR045229">
    <property type="entry name" value="TPP_enz"/>
</dbReference>
<protein>
    <recommendedName>
        <fullName evidence="4 12">Acetolactate synthase</fullName>
        <ecNumber evidence="4 12">2.2.1.6</ecNumber>
    </recommendedName>
</protein>
<dbReference type="Pfam" id="PF00205">
    <property type="entry name" value="TPP_enzyme_M"/>
    <property type="match status" value="1"/>
</dbReference>
<keyword evidence="6 12" id="KW-0808">Transferase</keyword>
<evidence type="ECO:0000256" key="10">
    <source>
        <dbReference type="ARBA" id="ARBA00023304"/>
    </source>
</evidence>
<dbReference type="GO" id="GO:0000287">
    <property type="term" value="F:magnesium ion binding"/>
    <property type="evidence" value="ECO:0007669"/>
    <property type="project" value="UniProtKB-UniRule"/>
</dbReference>
<evidence type="ECO:0000256" key="12">
    <source>
        <dbReference type="RuleBase" id="RU003591"/>
    </source>
</evidence>
<comment type="cofactor">
    <cofactor evidence="12">
        <name>thiamine diphosphate</name>
        <dbReference type="ChEBI" id="CHEBI:58937"/>
    </cofactor>
    <text evidence="12">Binds 1 thiamine pyrophosphate per subunit.</text>
</comment>
<comment type="catalytic activity">
    <reaction evidence="11 12">
        <text>2 pyruvate + H(+) = (2S)-2-acetolactate + CO2</text>
        <dbReference type="Rhea" id="RHEA:25249"/>
        <dbReference type="ChEBI" id="CHEBI:15361"/>
        <dbReference type="ChEBI" id="CHEBI:15378"/>
        <dbReference type="ChEBI" id="CHEBI:16526"/>
        <dbReference type="ChEBI" id="CHEBI:58476"/>
        <dbReference type="EC" id="2.2.1.6"/>
    </reaction>
</comment>
<dbReference type="CDD" id="cd07035">
    <property type="entry name" value="TPP_PYR_POX_like"/>
    <property type="match status" value="1"/>
</dbReference>
<dbReference type="PANTHER" id="PTHR18968">
    <property type="entry name" value="THIAMINE PYROPHOSPHATE ENZYMES"/>
    <property type="match status" value="1"/>
</dbReference>
<dbReference type="NCBIfam" id="TIGR00118">
    <property type="entry name" value="acolac_lg"/>
    <property type="match status" value="1"/>
</dbReference>
<dbReference type="InterPro" id="IPR029061">
    <property type="entry name" value="THDP-binding"/>
</dbReference>
<evidence type="ECO:0000256" key="9">
    <source>
        <dbReference type="ARBA" id="ARBA00023052"/>
    </source>
</evidence>
<evidence type="ECO:0000256" key="1">
    <source>
        <dbReference type="ARBA" id="ARBA00004974"/>
    </source>
</evidence>
<dbReference type="SUPFAM" id="SSF52467">
    <property type="entry name" value="DHS-like NAD/FAD-binding domain"/>
    <property type="match status" value="1"/>
</dbReference>
<evidence type="ECO:0000259" key="15">
    <source>
        <dbReference type="Pfam" id="PF02776"/>
    </source>
</evidence>
<evidence type="ECO:0000256" key="11">
    <source>
        <dbReference type="ARBA" id="ARBA00048670"/>
    </source>
</evidence>
<accession>B8G7W9</accession>
<gene>
    <name evidence="16" type="ordered locus">Cagg_1240</name>
</gene>
<name>B8G7W9_CHLAD</name>
<reference evidence="16" key="1">
    <citation type="submission" date="2008-12" db="EMBL/GenBank/DDBJ databases">
        <title>Complete sequence of Chloroflexus aggregans DSM 9485.</title>
        <authorList>
            <consortium name="US DOE Joint Genome Institute"/>
            <person name="Lucas S."/>
            <person name="Copeland A."/>
            <person name="Lapidus A."/>
            <person name="Glavina del Rio T."/>
            <person name="Dalin E."/>
            <person name="Tice H."/>
            <person name="Pitluck S."/>
            <person name="Foster B."/>
            <person name="Larimer F."/>
            <person name="Land M."/>
            <person name="Hauser L."/>
            <person name="Kyrpides N."/>
            <person name="Mikhailova N."/>
            <person name="Bryant D."/>
            <person name="Richardson P."/>
        </authorList>
    </citation>
    <scope>NUCLEOTIDE SEQUENCE</scope>
    <source>
        <strain evidence="16">DSM 9485</strain>
    </source>
</reference>
<dbReference type="RefSeq" id="WP_012616512.1">
    <property type="nucleotide sequence ID" value="NC_011831.1"/>
</dbReference>
<dbReference type="Pfam" id="PF02776">
    <property type="entry name" value="TPP_enzyme_N"/>
    <property type="match status" value="1"/>
</dbReference>
<feature type="domain" description="Thiamine pyrophosphate enzyme TPP-binding" evidence="14">
    <location>
        <begin position="403"/>
        <end position="552"/>
    </location>
</feature>
<dbReference type="CDD" id="cd02015">
    <property type="entry name" value="TPP_AHAS"/>
    <property type="match status" value="1"/>
</dbReference>
<keyword evidence="9 12" id="KW-0786">Thiamine pyrophosphate</keyword>
<comment type="similarity">
    <text evidence="3 12">Belongs to the TPP enzyme family.</text>
</comment>
<dbReference type="Gene3D" id="3.40.50.1220">
    <property type="entry name" value="TPP-binding domain"/>
    <property type="match status" value="1"/>
</dbReference>
<dbReference type="OrthoDB" id="4494979at2"/>
<dbReference type="HOGENOM" id="CLU_013748_1_2_0"/>
<evidence type="ECO:0000259" key="14">
    <source>
        <dbReference type="Pfam" id="PF02775"/>
    </source>
</evidence>
<sequence length="580" mass="63658">MTKPLTGAQIMCEALIREGVEVMFGIPGGAIMPFYYAMWDYRDRLRHVLCRHEQGAGHAAEGYARATGKIGVCIGTSGPGATNLVTPIADAMMDSTPLLAITGQVGSHVLGKDAFQETDITGITMPITKHNYLVKNVDEIAYVFKEAIYIATTGRPGPVLIDITKDAMQKTTVPNWDIKLNLPGYKPTYQGNRRQIREAIKLLINAKKPLIIAGHGIIMSGAHRELQEFAERLRIPVITTLHGIGAIPENHPLCIGMPGMHGWVHVNRAIQECDVLFNIGGRFDDRVTGKASTFAPNARIIHVDIDPSEIGKNVRVDVPIVGDARLVLQALLEDLPPPSELAELHTHASDWMEHIREMQDKHQGKQQYKNRAAMANMALPPHDVYEALSRTLNARGNYRVVTDVGQHQMWAAQLIDWNHGPRTHITSGGAGTMGFAVPAALGVAIACPHETVWAIVGDGGFQMTNQEMATIVQEGLKNIKVAVINNGYLGMVRQWQELFENKRYSGTPLSGPNFAKLAEAYGWKGLTVERSEDVQAAIDEAYATDGPVLIDFRVEREVNVFPMVPQNKSIGEMILSESQA</sequence>
<dbReference type="FunFam" id="3.40.50.970:FF:000007">
    <property type="entry name" value="Acetolactate synthase"/>
    <property type="match status" value="1"/>
</dbReference>
<keyword evidence="5 12" id="KW-0028">Amino-acid biosynthesis</keyword>
<comment type="cofactor">
    <cofactor evidence="12">
        <name>Mg(2+)</name>
        <dbReference type="ChEBI" id="CHEBI:18420"/>
    </cofactor>
    <text evidence="12">Binds 1 Mg(2+) ion per subunit.</text>
</comment>
<keyword evidence="17" id="KW-1185">Reference proteome</keyword>
<evidence type="ECO:0000259" key="13">
    <source>
        <dbReference type="Pfam" id="PF00205"/>
    </source>
</evidence>
<dbReference type="InterPro" id="IPR012000">
    <property type="entry name" value="Thiamin_PyroP_enz_cen_dom"/>
</dbReference>
<dbReference type="SUPFAM" id="SSF52518">
    <property type="entry name" value="Thiamin diphosphate-binding fold (THDP-binding)"/>
    <property type="match status" value="2"/>
</dbReference>